<reference evidence="2 3" key="1">
    <citation type="journal article" date="2014" name="Genome Announc.">
        <title>Genome Sequence of Youngiibacter fragilis, the Type Strain of the Genus Youngiibacter.</title>
        <authorList>
            <person name="Wawrik C.B."/>
            <person name="Callaghan A.V."/>
            <person name="Stamps B.W."/>
            <person name="Wawrik B."/>
        </authorList>
    </citation>
    <scope>NUCLEOTIDE SEQUENCE [LARGE SCALE GENOMIC DNA]</scope>
    <source>
        <strain evidence="2 3">232.1</strain>
    </source>
</reference>
<name>V7I237_9CLOT</name>
<feature type="region of interest" description="Disordered" evidence="1">
    <location>
        <begin position="100"/>
        <end position="122"/>
    </location>
</feature>
<accession>V7I237</accession>
<evidence type="ECO:0000256" key="1">
    <source>
        <dbReference type="SAM" id="MobiDB-lite"/>
    </source>
</evidence>
<dbReference type="STRING" id="994573.T472_0212120"/>
<dbReference type="AlphaFoldDB" id="V7I237"/>
<dbReference type="EMBL" id="AXUN02000183">
    <property type="protein sequence ID" value="ETA80300.1"/>
    <property type="molecule type" value="Genomic_DNA"/>
</dbReference>
<protein>
    <recommendedName>
        <fullName evidence="4">Transposase IS4-like domain-containing protein</fullName>
    </recommendedName>
</protein>
<evidence type="ECO:0008006" key="4">
    <source>
        <dbReference type="Google" id="ProtNLM"/>
    </source>
</evidence>
<dbReference type="RefSeq" id="WP_023388404.1">
    <property type="nucleotide sequence ID" value="NZ_AXUN02000183.1"/>
</dbReference>
<sequence>MDQNTLTKSVEKLKNLYRLEKITVVADRGLNSGSNLEHLCNGGHDFVISYTLKRSPGSFKELVWSNEGRTDYTDRETGEVTSRSKIVGQVMVVKVPIEEEEVERKSGRPGSTRKLTYRSRYI</sequence>
<gene>
    <name evidence="2" type="ORF">T472_0212120</name>
</gene>
<dbReference type="eggNOG" id="COG5421">
    <property type="taxonomic scope" value="Bacteria"/>
</dbReference>
<evidence type="ECO:0000313" key="2">
    <source>
        <dbReference type="EMBL" id="ETA80300.1"/>
    </source>
</evidence>
<evidence type="ECO:0000313" key="3">
    <source>
        <dbReference type="Proteomes" id="UP000017747"/>
    </source>
</evidence>
<keyword evidence="3" id="KW-1185">Reference proteome</keyword>
<comment type="caution">
    <text evidence="2">The sequence shown here is derived from an EMBL/GenBank/DDBJ whole genome shotgun (WGS) entry which is preliminary data.</text>
</comment>
<dbReference type="PATRIC" id="fig|994573.3.peg.2254"/>
<dbReference type="Proteomes" id="UP000017747">
    <property type="component" value="Unassembled WGS sequence"/>
</dbReference>
<proteinExistence type="predicted"/>
<organism evidence="2 3">
    <name type="scientific">Youngiibacter fragilis 232.1</name>
    <dbReference type="NCBI Taxonomy" id="994573"/>
    <lineage>
        <taxon>Bacteria</taxon>
        <taxon>Bacillati</taxon>
        <taxon>Bacillota</taxon>
        <taxon>Clostridia</taxon>
        <taxon>Eubacteriales</taxon>
        <taxon>Clostridiaceae</taxon>
        <taxon>Youngiibacter</taxon>
    </lineage>
</organism>